<name>A0ABS2WUW0_9BACT</name>
<comment type="caution">
    <text evidence="2">The sequence shown here is derived from an EMBL/GenBank/DDBJ whole genome shotgun (WGS) entry which is preliminary data.</text>
</comment>
<dbReference type="Proteomes" id="UP000703590">
    <property type="component" value="Unassembled WGS sequence"/>
</dbReference>
<keyword evidence="1" id="KW-0472">Membrane</keyword>
<gene>
    <name evidence="2" type="primary">pilO</name>
    <name evidence="2" type="ORF">JWV37_11300</name>
</gene>
<reference evidence="2" key="1">
    <citation type="submission" date="2021-02" db="EMBL/GenBank/DDBJ databases">
        <title>Sulfurospirillum tamanensis sp. nov.</title>
        <authorList>
            <person name="Frolova A."/>
            <person name="Merkel A."/>
            <person name="Slobodkin A."/>
        </authorList>
    </citation>
    <scope>NUCLEOTIDE SEQUENCE</scope>
    <source>
        <strain evidence="2">T05b</strain>
    </source>
</reference>
<dbReference type="EMBL" id="JAFHKK010000034">
    <property type="protein sequence ID" value="MBN2965368.1"/>
    <property type="molecule type" value="Genomic_DNA"/>
</dbReference>
<keyword evidence="3" id="KW-1185">Reference proteome</keyword>
<reference evidence="2" key="2">
    <citation type="submission" date="2021-02" db="EMBL/GenBank/DDBJ databases">
        <authorList>
            <person name="Merkel A.Y."/>
        </authorList>
    </citation>
    <scope>NUCLEOTIDE SEQUENCE</scope>
    <source>
        <strain evidence="2">T05b</strain>
    </source>
</reference>
<evidence type="ECO:0000313" key="2">
    <source>
        <dbReference type="EMBL" id="MBN2965368.1"/>
    </source>
</evidence>
<dbReference type="Pfam" id="PF04350">
    <property type="entry name" value="PilO"/>
    <property type="match status" value="1"/>
</dbReference>
<keyword evidence="1" id="KW-1133">Transmembrane helix</keyword>
<sequence length="212" mass="24192">MDALLEKIDAFFDAKKPNEASILMLMIGILVAFLVYTYAFPPAESFLKKNERAFGQITAKVNEESAYLASVTVNGNSNFHVERLRGEIEQTKINLERITYTNGFVDNKLKELSYLLFNDKNWANFLDHISFLAKQHNINLLKINNEFKEPSLQKIEQVLTISIDLKGNFGNVLRFINAIEESRLVVDIYEMSLESAQALDGSLKIAVWGMKY</sequence>
<dbReference type="InterPro" id="IPR014717">
    <property type="entry name" value="Transl_elong_EF1B/ribsomal_bS6"/>
</dbReference>
<dbReference type="RefSeq" id="WP_205459929.1">
    <property type="nucleotide sequence ID" value="NZ_JAFHKK010000034.1"/>
</dbReference>
<proteinExistence type="predicted"/>
<keyword evidence="1" id="KW-0812">Transmembrane</keyword>
<dbReference type="Gene3D" id="3.30.70.60">
    <property type="match status" value="1"/>
</dbReference>
<organism evidence="2 3">
    <name type="scientific">Sulfurospirillum tamanense</name>
    <dbReference type="NCBI Taxonomy" id="2813362"/>
    <lineage>
        <taxon>Bacteria</taxon>
        <taxon>Pseudomonadati</taxon>
        <taxon>Campylobacterota</taxon>
        <taxon>Epsilonproteobacteria</taxon>
        <taxon>Campylobacterales</taxon>
        <taxon>Sulfurospirillaceae</taxon>
        <taxon>Sulfurospirillum</taxon>
    </lineage>
</organism>
<evidence type="ECO:0000313" key="3">
    <source>
        <dbReference type="Proteomes" id="UP000703590"/>
    </source>
</evidence>
<feature type="transmembrane region" description="Helical" evidence="1">
    <location>
        <begin position="20"/>
        <end position="39"/>
    </location>
</feature>
<dbReference type="InterPro" id="IPR007445">
    <property type="entry name" value="PilO"/>
</dbReference>
<protein>
    <submittedName>
        <fullName evidence="2">Type 4a pilus biogenesis protein PilO</fullName>
    </submittedName>
</protein>
<accession>A0ABS2WUW0</accession>
<evidence type="ECO:0000256" key="1">
    <source>
        <dbReference type="SAM" id="Phobius"/>
    </source>
</evidence>